<comment type="subcellular location">
    <subcellularLocation>
        <location evidence="1">Secreted</location>
    </subcellularLocation>
</comment>
<feature type="chain" id="PRO_5036328706" evidence="5">
    <location>
        <begin position="21"/>
        <end position="154"/>
    </location>
</feature>
<dbReference type="OMA" id="DSQNIMH"/>
<evidence type="ECO:0000313" key="6">
    <source>
        <dbReference type="EMBL" id="SSX15190.1"/>
    </source>
</evidence>
<organism evidence="7">
    <name type="scientific">Culicoides sonorensis</name>
    <name type="common">Biting midge</name>
    <dbReference type="NCBI Taxonomy" id="179676"/>
    <lineage>
        <taxon>Eukaryota</taxon>
        <taxon>Metazoa</taxon>
        <taxon>Ecdysozoa</taxon>
        <taxon>Arthropoda</taxon>
        <taxon>Hexapoda</taxon>
        <taxon>Insecta</taxon>
        <taxon>Pterygota</taxon>
        <taxon>Neoptera</taxon>
        <taxon>Endopterygota</taxon>
        <taxon>Diptera</taxon>
        <taxon>Nematocera</taxon>
        <taxon>Chironomoidea</taxon>
        <taxon>Ceratopogonidae</taxon>
        <taxon>Ceratopogoninae</taxon>
        <taxon>Culicoides</taxon>
        <taxon>Monoculicoides</taxon>
    </lineage>
</organism>
<dbReference type="GO" id="GO:0007608">
    <property type="term" value="P:sensory perception of smell"/>
    <property type="evidence" value="ECO:0007669"/>
    <property type="project" value="TreeGrafter"/>
</dbReference>
<dbReference type="GO" id="GO:0005549">
    <property type="term" value="F:odorant binding"/>
    <property type="evidence" value="ECO:0007669"/>
    <property type="project" value="InterPro"/>
</dbReference>
<dbReference type="AlphaFoldDB" id="A0A336MXY1"/>
<dbReference type="PANTHER" id="PTHR11857:SF4">
    <property type="entry name" value="GENERAL ODORANT-BINDING PROTEIN 69A"/>
    <property type="match status" value="1"/>
</dbReference>
<dbReference type="InterPro" id="IPR036728">
    <property type="entry name" value="PBP_GOBP_sf"/>
</dbReference>
<protein>
    <submittedName>
        <fullName evidence="7">CSON008185 protein</fullName>
    </submittedName>
</protein>
<dbReference type="Pfam" id="PF01395">
    <property type="entry name" value="PBP_GOBP"/>
    <property type="match status" value="1"/>
</dbReference>
<evidence type="ECO:0000256" key="1">
    <source>
        <dbReference type="ARBA" id="ARBA00004613"/>
    </source>
</evidence>
<dbReference type="FunFam" id="1.10.238.20:FF:000001">
    <property type="entry name" value="General odorant-binding protein lush"/>
    <property type="match status" value="1"/>
</dbReference>
<dbReference type="EMBL" id="UFQS01003098">
    <property type="protein sequence ID" value="SSX15190.1"/>
    <property type="molecule type" value="Genomic_DNA"/>
</dbReference>
<dbReference type="VEuPathDB" id="VectorBase:CSON008185"/>
<evidence type="ECO:0000256" key="3">
    <source>
        <dbReference type="ARBA" id="ARBA00022525"/>
    </source>
</evidence>
<feature type="signal peptide" evidence="5">
    <location>
        <begin position="1"/>
        <end position="20"/>
    </location>
</feature>
<dbReference type="PANTHER" id="PTHR11857">
    <property type="entry name" value="ODORANT BINDING PROTEIN-RELATED"/>
    <property type="match status" value="1"/>
</dbReference>
<dbReference type="EMBL" id="UFQT01003098">
    <property type="protein sequence ID" value="SSX34565.1"/>
    <property type="molecule type" value="Genomic_DNA"/>
</dbReference>
<dbReference type="CDD" id="cd23992">
    <property type="entry name" value="PBP_GOBP"/>
    <property type="match status" value="1"/>
</dbReference>
<comment type="similarity">
    <text evidence="2">Belongs to the PBP/GOBP family.</text>
</comment>
<dbReference type="SMART" id="SM00708">
    <property type="entry name" value="PhBP"/>
    <property type="match status" value="1"/>
</dbReference>
<dbReference type="GO" id="GO:0005615">
    <property type="term" value="C:extracellular space"/>
    <property type="evidence" value="ECO:0007669"/>
    <property type="project" value="TreeGrafter"/>
</dbReference>
<evidence type="ECO:0000256" key="4">
    <source>
        <dbReference type="ARBA" id="ARBA00022729"/>
    </source>
</evidence>
<gene>
    <name evidence="7" type="primary">CSON008185</name>
</gene>
<evidence type="ECO:0000313" key="7">
    <source>
        <dbReference type="EMBL" id="SSX34565.1"/>
    </source>
</evidence>
<evidence type="ECO:0000256" key="2">
    <source>
        <dbReference type="ARBA" id="ARBA00008098"/>
    </source>
</evidence>
<reference evidence="6" key="1">
    <citation type="submission" date="2018-04" db="EMBL/GenBank/DDBJ databases">
        <authorList>
            <person name="Go L.Y."/>
            <person name="Mitchell J.A."/>
        </authorList>
    </citation>
    <scope>NUCLEOTIDE SEQUENCE</scope>
    <source>
        <tissue evidence="6">Whole organism</tissue>
    </source>
</reference>
<dbReference type="InterPro" id="IPR006170">
    <property type="entry name" value="PBP/GOBP"/>
</dbReference>
<sequence>MRQFQITLILISASLISVFAVPKEKGDRVIPDYLRAPLKDLHDECVEESKVDTKLLEKCLDREVPDIREVKCYIDCLLRKSMVYDDNGSVDFKRVRYVVPNDVYYILDHLQKECGHINEPDGCETAYKSAKCFFDAHEATLEFCHLLVFDYKFD</sequence>
<dbReference type="SUPFAM" id="SSF47565">
    <property type="entry name" value="Insect pheromone/odorant-binding proteins"/>
    <property type="match status" value="1"/>
</dbReference>
<reference evidence="7" key="2">
    <citation type="submission" date="2018-07" db="EMBL/GenBank/DDBJ databases">
        <authorList>
            <person name="Quirk P.G."/>
            <person name="Krulwich T.A."/>
        </authorList>
    </citation>
    <scope>NUCLEOTIDE SEQUENCE</scope>
</reference>
<keyword evidence="4 5" id="KW-0732">Signal</keyword>
<dbReference type="Gene3D" id="1.10.238.20">
    <property type="entry name" value="Pheromone/general odorant binding protein domain"/>
    <property type="match status" value="1"/>
</dbReference>
<evidence type="ECO:0000256" key="5">
    <source>
        <dbReference type="SAM" id="SignalP"/>
    </source>
</evidence>
<keyword evidence="3" id="KW-0964">Secreted</keyword>
<proteinExistence type="inferred from homology"/>
<accession>A0A336MXY1</accession>
<name>A0A336MXY1_CULSO</name>